<sequence length="65" mass="7149">IKKKAIKITTKPDELDNVIESPSSPMPIAVSEDITNKDELSSNVEPEVIVDYKLFIKIANGVLLP</sequence>
<protein>
    <submittedName>
        <fullName evidence="1">1310_t:CDS:1</fullName>
    </submittedName>
</protein>
<feature type="non-terminal residue" evidence="1">
    <location>
        <position position="65"/>
    </location>
</feature>
<feature type="non-terminal residue" evidence="1">
    <location>
        <position position="1"/>
    </location>
</feature>
<organism evidence="1 2">
    <name type="scientific">Dentiscutata erythropus</name>
    <dbReference type="NCBI Taxonomy" id="1348616"/>
    <lineage>
        <taxon>Eukaryota</taxon>
        <taxon>Fungi</taxon>
        <taxon>Fungi incertae sedis</taxon>
        <taxon>Mucoromycota</taxon>
        <taxon>Glomeromycotina</taxon>
        <taxon>Glomeromycetes</taxon>
        <taxon>Diversisporales</taxon>
        <taxon>Gigasporaceae</taxon>
        <taxon>Dentiscutata</taxon>
    </lineage>
</organism>
<dbReference type="Proteomes" id="UP000789405">
    <property type="component" value="Unassembled WGS sequence"/>
</dbReference>
<dbReference type="AlphaFoldDB" id="A0A9N9JXS3"/>
<comment type="caution">
    <text evidence="1">The sequence shown here is derived from an EMBL/GenBank/DDBJ whole genome shotgun (WGS) entry which is preliminary data.</text>
</comment>
<proteinExistence type="predicted"/>
<accession>A0A9N9JXS3</accession>
<evidence type="ECO:0000313" key="2">
    <source>
        <dbReference type="Proteomes" id="UP000789405"/>
    </source>
</evidence>
<gene>
    <name evidence="1" type="ORF">DERYTH_LOCUS23358</name>
</gene>
<evidence type="ECO:0000313" key="1">
    <source>
        <dbReference type="EMBL" id="CAG8800978.1"/>
    </source>
</evidence>
<reference evidence="1" key="1">
    <citation type="submission" date="2021-06" db="EMBL/GenBank/DDBJ databases">
        <authorList>
            <person name="Kallberg Y."/>
            <person name="Tangrot J."/>
            <person name="Rosling A."/>
        </authorList>
    </citation>
    <scope>NUCLEOTIDE SEQUENCE</scope>
    <source>
        <strain evidence="1">MA453B</strain>
    </source>
</reference>
<dbReference type="EMBL" id="CAJVPY010035346">
    <property type="protein sequence ID" value="CAG8800978.1"/>
    <property type="molecule type" value="Genomic_DNA"/>
</dbReference>
<name>A0A9N9JXS3_9GLOM</name>
<dbReference type="OrthoDB" id="10470335at2759"/>
<keyword evidence="2" id="KW-1185">Reference proteome</keyword>